<name>B9TQ45_RICCO</name>
<protein>
    <submittedName>
        <fullName evidence="2">Uncharacterized protein</fullName>
    </submittedName>
</protein>
<dbReference type="EMBL" id="EQ997907">
    <property type="protein sequence ID" value="EEF22019.1"/>
    <property type="molecule type" value="Genomic_DNA"/>
</dbReference>
<dbReference type="InParanoid" id="B9TQ45"/>
<evidence type="ECO:0000313" key="2">
    <source>
        <dbReference type="EMBL" id="EEF22019.1"/>
    </source>
</evidence>
<evidence type="ECO:0000313" key="3">
    <source>
        <dbReference type="Proteomes" id="UP000008311"/>
    </source>
</evidence>
<dbReference type="AlphaFoldDB" id="B9TQ45"/>
<accession>B9TQ45</accession>
<proteinExistence type="predicted"/>
<reference evidence="3" key="1">
    <citation type="journal article" date="2010" name="Nat. Biotechnol.">
        <title>Draft genome sequence of the oilseed species Ricinus communis.</title>
        <authorList>
            <person name="Chan A.P."/>
            <person name="Crabtree J."/>
            <person name="Zhao Q."/>
            <person name="Lorenzi H."/>
            <person name="Orvis J."/>
            <person name="Puiu D."/>
            <person name="Melake-Berhan A."/>
            <person name="Jones K.M."/>
            <person name="Redman J."/>
            <person name="Chen G."/>
            <person name="Cahoon E.B."/>
            <person name="Gedil M."/>
            <person name="Stanke M."/>
            <person name="Haas B.J."/>
            <person name="Wortman J.R."/>
            <person name="Fraser-Liggett C.M."/>
            <person name="Ravel J."/>
            <person name="Rabinowicz P.D."/>
        </authorList>
    </citation>
    <scope>NUCLEOTIDE SEQUENCE [LARGE SCALE GENOMIC DNA]</scope>
    <source>
        <strain evidence="3">cv. Hale</strain>
    </source>
</reference>
<keyword evidence="3" id="KW-1185">Reference proteome</keyword>
<sequence length="233" mass="23829">MLQHHARQLRVGGLVGVRQPGLDGIARRSAGTAAGMGHVGGEGVVRLAAVQHLLHVVDGAQAHPGAAGLVTGREAPAADFDVAAVGQLDFADAAGAQRDDGARLAGVRAQHCGMAVAFQRHARVARIGGDKRGRPVLVVHARQAEADGDARGGGDRQAGGAERLRGSVGDGGPGIGNTVHQTGWTGGAFRDVGAVGARQAYPGAAAAAINADEKFDHVYLRKLWPEWPGMRAL</sequence>
<feature type="region of interest" description="Disordered" evidence="1">
    <location>
        <begin position="145"/>
        <end position="173"/>
    </location>
</feature>
<gene>
    <name evidence="2" type="ORF">RCOM_2105170</name>
</gene>
<evidence type="ECO:0000256" key="1">
    <source>
        <dbReference type="SAM" id="MobiDB-lite"/>
    </source>
</evidence>
<organism evidence="2 3">
    <name type="scientific">Ricinus communis</name>
    <name type="common">Castor bean</name>
    <dbReference type="NCBI Taxonomy" id="3988"/>
    <lineage>
        <taxon>Eukaryota</taxon>
        <taxon>Viridiplantae</taxon>
        <taxon>Streptophyta</taxon>
        <taxon>Embryophyta</taxon>
        <taxon>Tracheophyta</taxon>
        <taxon>Spermatophyta</taxon>
        <taxon>Magnoliopsida</taxon>
        <taxon>eudicotyledons</taxon>
        <taxon>Gunneridae</taxon>
        <taxon>Pentapetalae</taxon>
        <taxon>rosids</taxon>
        <taxon>fabids</taxon>
        <taxon>Malpighiales</taxon>
        <taxon>Euphorbiaceae</taxon>
        <taxon>Acalyphoideae</taxon>
        <taxon>Acalypheae</taxon>
        <taxon>Ricinus</taxon>
    </lineage>
</organism>
<dbReference type="Proteomes" id="UP000008311">
    <property type="component" value="Unassembled WGS sequence"/>
</dbReference>
<feature type="compositionally biased region" description="Basic and acidic residues" evidence="1">
    <location>
        <begin position="145"/>
        <end position="154"/>
    </location>
</feature>